<dbReference type="EMBL" id="BPVZ01000018">
    <property type="protein sequence ID" value="GKV02304.1"/>
    <property type="molecule type" value="Genomic_DNA"/>
</dbReference>
<gene>
    <name evidence="1" type="ORF">SLEP1_g14758</name>
</gene>
<name>A0AAV5IVS2_9ROSI</name>
<organism evidence="1 2">
    <name type="scientific">Rubroshorea leprosula</name>
    <dbReference type="NCBI Taxonomy" id="152421"/>
    <lineage>
        <taxon>Eukaryota</taxon>
        <taxon>Viridiplantae</taxon>
        <taxon>Streptophyta</taxon>
        <taxon>Embryophyta</taxon>
        <taxon>Tracheophyta</taxon>
        <taxon>Spermatophyta</taxon>
        <taxon>Magnoliopsida</taxon>
        <taxon>eudicotyledons</taxon>
        <taxon>Gunneridae</taxon>
        <taxon>Pentapetalae</taxon>
        <taxon>rosids</taxon>
        <taxon>malvids</taxon>
        <taxon>Malvales</taxon>
        <taxon>Dipterocarpaceae</taxon>
        <taxon>Rubroshorea</taxon>
    </lineage>
</organism>
<dbReference type="AlphaFoldDB" id="A0AAV5IVS2"/>
<comment type="caution">
    <text evidence="1">The sequence shown here is derived from an EMBL/GenBank/DDBJ whole genome shotgun (WGS) entry which is preliminary data.</text>
</comment>
<proteinExistence type="predicted"/>
<protein>
    <submittedName>
        <fullName evidence="1">Uncharacterized protein</fullName>
    </submittedName>
</protein>
<accession>A0AAV5IVS2</accession>
<reference evidence="1 2" key="1">
    <citation type="journal article" date="2021" name="Commun. Biol.">
        <title>The genome of Shorea leprosula (Dipterocarpaceae) highlights the ecological relevance of drought in aseasonal tropical rainforests.</title>
        <authorList>
            <person name="Ng K.K.S."/>
            <person name="Kobayashi M.J."/>
            <person name="Fawcett J.A."/>
            <person name="Hatakeyama M."/>
            <person name="Paape T."/>
            <person name="Ng C.H."/>
            <person name="Ang C.C."/>
            <person name="Tnah L.H."/>
            <person name="Lee C.T."/>
            <person name="Nishiyama T."/>
            <person name="Sese J."/>
            <person name="O'Brien M.J."/>
            <person name="Copetti D."/>
            <person name="Mohd Noor M.I."/>
            <person name="Ong R.C."/>
            <person name="Putra M."/>
            <person name="Sireger I.Z."/>
            <person name="Indrioko S."/>
            <person name="Kosugi Y."/>
            <person name="Izuno A."/>
            <person name="Isagi Y."/>
            <person name="Lee S.L."/>
            <person name="Shimizu K.K."/>
        </authorList>
    </citation>
    <scope>NUCLEOTIDE SEQUENCE [LARGE SCALE GENOMIC DNA]</scope>
    <source>
        <strain evidence="1">214</strain>
    </source>
</reference>
<evidence type="ECO:0000313" key="1">
    <source>
        <dbReference type="EMBL" id="GKV02304.1"/>
    </source>
</evidence>
<keyword evidence="2" id="KW-1185">Reference proteome</keyword>
<dbReference type="Proteomes" id="UP001054252">
    <property type="component" value="Unassembled WGS sequence"/>
</dbReference>
<evidence type="ECO:0000313" key="2">
    <source>
        <dbReference type="Proteomes" id="UP001054252"/>
    </source>
</evidence>
<sequence length="35" mass="4313">MEVELAFMTREFKGDNPDLEKWRLDLEKWKSRKAD</sequence>